<gene>
    <name evidence="1" type="ORF">TWF481_002668</name>
</gene>
<sequence>MYSNTIPSSIDFVLPRIESYIKSAPQLKRLEITLENYTPEQRAFDWGEWIPKLHDSFVHPLPARNLKSFTLRVVDAEGTTPIVRALLAAITYSYGRSLKKLSLIGIPELKEILSNGIVNKLKFLDHLMVIAKEDLGWVTDIIGASPTIDLREEINIGALGPHRLGGLRSFNVKVLSISRQTCKPV</sequence>
<comment type="caution">
    <text evidence="1">The sequence shown here is derived from an EMBL/GenBank/DDBJ whole genome shotgun (WGS) entry which is preliminary data.</text>
</comment>
<protein>
    <submittedName>
        <fullName evidence="1">Uncharacterized protein</fullName>
    </submittedName>
</protein>
<name>A0AAV9VQV5_9PEZI</name>
<keyword evidence="2" id="KW-1185">Reference proteome</keyword>
<accession>A0AAV9VQV5</accession>
<proteinExistence type="predicted"/>
<dbReference type="AlphaFoldDB" id="A0AAV9VQV5"/>
<evidence type="ECO:0000313" key="2">
    <source>
        <dbReference type="Proteomes" id="UP001370758"/>
    </source>
</evidence>
<evidence type="ECO:0000313" key="1">
    <source>
        <dbReference type="EMBL" id="KAK6495620.1"/>
    </source>
</evidence>
<dbReference type="EMBL" id="JAVHJL010000012">
    <property type="protein sequence ID" value="KAK6495620.1"/>
    <property type="molecule type" value="Genomic_DNA"/>
</dbReference>
<dbReference type="Proteomes" id="UP001370758">
    <property type="component" value="Unassembled WGS sequence"/>
</dbReference>
<reference evidence="1 2" key="1">
    <citation type="submission" date="2023-08" db="EMBL/GenBank/DDBJ databases">
        <authorList>
            <person name="Palmer J.M."/>
        </authorList>
    </citation>
    <scope>NUCLEOTIDE SEQUENCE [LARGE SCALE GENOMIC DNA]</scope>
    <source>
        <strain evidence="1 2">TWF481</strain>
    </source>
</reference>
<organism evidence="1 2">
    <name type="scientific">Arthrobotrys musiformis</name>
    <dbReference type="NCBI Taxonomy" id="47236"/>
    <lineage>
        <taxon>Eukaryota</taxon>
        <taxon>Fungi</taxon>
        <taxon>Dikarya</taxon>
        <taxon>Ascomycota</taxon>
        <taxon>Pezizomycotina</taxon>
        <taxon>Orbiliomycetes</taxon>
        <taxon>Orbiliales</taxon>
        <taxon>Orbiliaceae</taxon>
        <taxon>Arthrobotrys</taxon>
    </lineage>
</organism>